<dbReference type="GO" id="GO:0008408">
    <property type="term" value="F:3'-5' exonuclease activity"/>
    <property type="evidence" value="ECO:0007669"/>
    <property type="project" value="TreeGrafter"/>
</dbReference>
<dbReference type="InterPro" id="IPR036397">
    <property type="entry name" value="RNaseH_sf"/>
</dbReference>
<dbReference type="GO" id="GO:0003677">
    <property type="term" value="F:DNA binding"/>
    <property type="evidence" value="ECO:0007669"/>
    <property type="project" value="InterPro"/>
</dbReference>
<dbReference type="InterPro" id="IPR013520">
    <property type="entry name" value="Ribonucl_H"/>
</dbReference>
<evidence type="ECO:0000313" key="4">
    <source>
        <dbReference type="EMBL" id="SLM10175.1"/>
    </source>
</evidence>
<dbReference type="SMART" id="SM00479">
    <property type="entry name" value="EXOIII"/>
    <property type="match status" value="1"/>
</dbReference>
<feature type="domain" description="Exonuclease" evidence="3">
    <location>
        <begin position="54"/>
        <end position="225"/>
    </location>
</feature>
<keyword evidence="4" id="KW-0269">Exonuclease</keyword>
<evidence type="ECO:0000256" key="2">
    <source>
        <dbReference type="ARBA" id="ARBA00026073"/>
    </source>
</evidence>
<dbReference type="AlphaFoldDB" id="A0A3P3XGE6"/>
<name>A0A3P3XGE6_9SPIR</name>
<keyword evidence="4" id="KW-0378">Hydrolase</keyword>
<comment type="function">
    <text evidence="1">DNA polymerase III is a complex, multichain enzyme responsible for most of the replicative synthesis in bacteria. The epsilon subunit contain the editing function and is a proofreading 3'-5' exonuclease.</text>
</comment>
<keyword evidence="4" id="KW-0540">Nuclease</keyword>
<dbReference type="PANTHER" id="PTHR30231:SF41">
    <property type="entry name" value="DNA POLYMERASE III SUBUNIT EPSILON"/>
    <property type="match status" value="1"/>
</dbReference>
<evidence type="ECO:0000259" key="3">
    <source>
        <dbReference type="SMART" id="SM00479"/>
    </source>
</evidence>
<dbReference type="InterPro" id="IPR006054">
    <property type="entry name" value="DnaQ"/>
</dbReference>
<dbReference type="CDD" id="cd06127">
    <property type="entry name" value="DEDDh"/>
    <property type="match status" value="1"/>
</dbReference>
<gene>
    <name evidence="4" type="ORF">SPIROBIBN47_120009</name>
</gene>
<organism evidence="4">
    <name type="scientific">uncultured spirochete</name>
    <dbReference type="NCBI Taxonomy" id="156406"/>
    <lineage>
        <taxon>Bacteria</taxon>
        <taxon>Pseudomonadati</taxon>
        <taxon>Spirochaetota</taxon>
        <taxon>Spirochaetia</taxon>
        <taxon>Spirochaetales</taxon>
        <taxon>environmental samples</taxon>
    </lineage>
</organism>
<dbReference type="Pfam" id="PF00929">
    <property type="entry name" value="RNase_T"/>
    <property type="match status" value="1"/>
</dbReference>
<dbReference type="NCBIfam" id="TIGR00573">
    <property type="entry name" value="dnaq"/>
    <property type="match status" value="1"/>
</dbReference>
<dbReference type="GO" id="GO:0005829">
    <property type="term" value="C:cytosol"/>
    <property type="evidence" value="ECO:0007669"/>
    <property type="project" value="TreeGrafter"/>
</dbReference>
<dbReference type="GO" id="GO:0003887">
    <property type="term" value="F:DNA-directed DNA polymerase activity"/>
    <property type="evidence" value="ECO:0007669"/>
    <property type="project" value="InterPro"/>
</dbReference>
<sequence length="228" mass="24719">MTENNGAPLWASLFSDAQPKHEPPSPWYRKRNGAWEGVSWPDPVCGGEPWEMRTYVALDVETTGLNAATERIVEFALVPFAFDAEGALIEIQRFSALVNPGIPIPLQASRIHGIRAEDVANEPLFGEVAPAVLELCKNRVIVGHNVMFDIGFLEGELGRAGYALETEECADSFGMAKIAFPAMQSYNLGKLAFALGLPSDATHRALGDALTCMRLFAAAARTLANRCV</sequence>
<dbReference type="EMBL" id="FWDM01000004">
    <property type="protein sequence ID" value="SLM10175.1"/>
    <property type="molecule type" value="Genomic_DNA"/>
</dbReference>
<comment type="subunit">
    <text evidence="2">DNA polymerase III contains a core (composed of alpha, epsilon and theta chains) that associates with a tau subunit. This core dimerizes to form the POLIII' complex. PolIII' associates with the gamma complex (composed of gamma, delta, delta', psi and chi chains) and with the beta chain to form the complete DNA polymerase III complex.</text>
</comment>
<dbReference type="PANTHER" id="PTHR30231">
    <property type="entry name" value="DNA POLYMERASE III SUBUNIT EPSILON"/>
    <property type="match status" value="1"/>
</dbReference>
<dbReference type="Gene3D" id="3.30.420.10">
    <property type="entry name" value="Ribonuclease H-like superfamily/Ribonuclease H"/>
    <property type="match status" value="1"/>
</dbReference>
<reference evidence="4" key="1">
    <citation type="submission" date="2017-02" db="EMBL/GenBank/DDBJ databases">
        <authorList>
            <person name="Regsiter A."/>
            <person name="William W."/>
        </authorList>
    </citation>
    <scope>NUCLEOTIDE SEQUENCE</scope>
    <source>
        <strain evidence="4">Bib</strain>
    </source>
</reference>
<dbReference type="FunFam" id="3.30.420.10:FF:000045">
    <property type="entry name" value="3'-5' exonuclease DinG"/>
    <property type="match status" value="1"/>
</dbReference>
<evidence type="ECO:0000256" key="1">
    <source>
        <dbReference type="ARBA" id="ARBA00025483"/>
    </source>
</evidence>
<dbReference type="InterPro" id="IPR012337">
    <property type="entry name" value="RNaseH-like_sf"/>
</dbReference>
<dbReference type="GO" id="GO:0045004">
    <property type="term" value="P:DNA replication proofreading"/>
    <property type="evidence" value="ECO:0007669"/>
    <property type="project" value="TreeGrafter"/>
</dbReference>
<accession>A0A3P3XGE6</accession>
<dbReference type="SUPFAM" id="SSF53098">
    <property type="entry name" value="Ribonuclease H-like"/>
    <property type="match status" value="1"/>
</dbReference>
<proteinExistence type="predicted"/>
<protein>
    <submittedName>
        <fullName evidence="4">Exonuclease, DNA polymerase III, epsilon subunit family (Modular protein)</fullName>
    </submittedName>
</protein>